<dbReference type="InterPro" id="IPR000700">
    <property type="entry name" value="PAS-assoc_C"/>
</dbReference>
<dbReference type="OrthoDB" id="9813903at2"/>
<dbReference type="SMART" id="SM00267">
    <property type="entry name" value="GGDEF"/>
    <property type="match status" value="1"/>
</dbReference>
<dbReference type="InterPro" id="IPR000160">
    <property type="entry name" value="GGDEF_dom"/>
</dbReference>
<dbReference type="SMART" id="SM00091">
    <property type="entry name" value="PAS"/>
    <property type="match status" value="2"/>
</dbReference>
<dbReference type="Gene3D" id="3.30.70.270">
    <property type="match status" value="1"/>
</dbReference>
<feature type="domain" description="GGDEF" evidence="3">
    <location>
        <begin position="292"/>
        <end position="425"/>
    </location>
</feature>
<dbReference type="Pfam" id="PF08448">
    <property type="entry name" value="PAS_4"/>
    <property type="match status" value="2"/>
</dbReference>
<dbReference type="SUPFAM" id="SSF55785">
    <property type="entry name" value="PYP-like sensor domain (PAS domain)"/>
    <property type="match status" value="2"/>
</dbReference>
<name>A0A1W1XPG4_9NEIS</name>
<dbReference type="NCBIfam" id="TIGR00229">
    <property type="entry name" value="sensory_box"/>
    <property type="match status" value="1"/>
</dbReference>
<sequence>MTDQALLDEVLGLRTILENVGAYIYTKDLDGRYTYVNSLVCQLFGRTLAEIVGQTDEAFFDLHLSDELRRNDRFVLESGQTITREEHNVVRETGDTRIYWTVKTPVRNAQGVIVGMCGISTDITERKALERALAEQKQLLDTVLNNADANIYMKSLDRRFLYVNSQCASLLARPVEEITGKRDIELLPAEVADHFWEMDRKAFETHARQAGEESYTAPDGRTLHYWSIKVPLDHLGYPDRLIGFSSEITELYQLKEELRRQANTDALTSTSSRRHFIEQALHQVEQARRYQQPLSLLALDLDHFKRVNDRYGHAGGDAVLVAVAGFFRRTVRTADLIGRLGGEEFAILLPNTDAAAAYALAGRLCSGLSELDITLPGPQLHHQKTSIGVATLGEHDTGFEALLARADRALYAAKHAGRNRVRRAD</sequence>
<dbReference type="PANTHER" id="PTHR46663">
    <property type="entry name" value="DIGUANYLATE CYCLASE DGCT-RELATED"/>
    <property type="match status" value="1"/>
</dbReference>
<dbReference type="FunFam" id="3.30.70.270:FF:000001">
    <property type="entry name" value="Diguanylate cyclase domain protein"/>
    <property type="match status" value="1"/>
</dbReference>
<proteinExistence type="predicted"/>
<evidence type="ECO:0000313" key="5">
    <source>
        <dbReference type="Proteomes" id="UP000192761"/>
    </source>
</evidence>
<dbReference type="InterPro" id="IPR035965">
    <property type="entry name" value="PAS-like_dom_sf"/>
</dbReference>
<dbReference type="CDD" id="cd01949">
    <property type="entry name" value="GGDEF"/>
    <property type="match status" value="1"/>
</dbReference>
<dbReference type="Pfam" id="PF00990">
    <property type="entry name" value="GGDEF"/>
    <property type="match status" value="1"/>
</dbReference>
<dbReference type="InterPro" id="IPR052163">
    <property type="entry name" value="DGC-Regulatory_Protein"/>
</dbReference>
<dbReference type="PROSITE" id="PS50887">
    <property type="entry name" value="GGDEF"/>
    <property type="match status" value="1"/>
</dbReference>
<evidence type="ECO:0000259" key="2">
    <source>
        <dbReference type="PROSITE" id="PS50113"/>
    </source>
</evidence>
<dbReference type="GO" id="GO:0003824">
    <property type="term" value="F:catalytic activity"/>
    <property type="evidence" value="ECO:0007669"/>
    <property type="project" value="UniProtKB-ARBA"/>
</dbReference>
<dbReference type="Proteomes" id="UP000192761">
    <property type="component" value="Unassembled WGS sequence"/>
</dbReference>
<dbReference type="SUPFAM" id="SSF55073">
    <property type="entry name" value="Nucleotide cyclase"/>
    <property type="match status" value="1"/>
</dbReference>
<gene>
    <name evidence="4" type="ORF">SAMN02745857_02306</name>
</gene>
<evidence type="ECO:0000259" key="1">
    <source>
        <dbReference type="PROSITE" id="PS50112"/>
    </source>
</evidence>
<feature type="domain" description="PAS" evidence="1">
    <location>
        <begin position="13"/>
        <end position="79"/>
    </location>
</feature>
<evidence type="ECO:0000259" key="3">
    <source>
        <dbReference type="PROSITE" id="PS50887"/>
    </source>
</evidence>
<dbReference type="InterPro" id="IPR013656">
    <property type="entry name" value="PAS_4"/>
</dbReference>
<protein>
    <submittedName>
        <fullName evidence="4">PAS domain S-box-containing protein/diguanylate cyclase (GGDEF) domain-containing protein</fullName>
    </submittedName>
</protein>
<dbReference type="AlphaFoldDB" id="A0A1W1XPG4"/>
<dbReference type="EMBL" id="FWXD01000012">
    <property type="protein sequence ID" value="SMC25880.1"/>
    <property type="molecule type" value="Genomic_DNA"/>
</dbReference>
<dbReference type="PROSITE" id="PS50113">
    <property type="entry name" value="PAC"/>
    <property type="match status" value="1"/>
</dbReference>
<evidence type="ECO:0000313" key="4">
    <source>
        <dbReference type="EMBL" id="SMC25880.1"/>
    </source>
</evidence>
<feature type="domain" description="PAS" evidence="1">
    <location>
        <begin position="136"/>
        <end position="206"/>
    </location>
</feature>
<dbReference type="PROSITE" id="PS50112">
    <property type="entry name" value="PAS"/>
    <property type="match status" value="2"/>
</dbReference>
<dbReference type="NCBIfam" id="TIGR00254">
    <property type="entry name" value="GGDEF"/>
    <property type="match status" value="1"/>
</dbReference>
<accession>A0A1W1XPG4</accession>
<dbReference type="InterPro" id="IPR043128">
    <property type="entry name" value="Rev_trsase/Diguanyl_cyclase"/>
</dbReference>
<dbReference type="RefSeq" id="WP_084090958.1">
    <property type="nucleotide sequence ID" value="NZ_FWXD01000012.1"/>
</dbReference>
<dbReference type="InterPro" id="IPR029787">
    <property type="entry name" value="Nucleotide_cyclase"/>
</dbReference>
<dbReference type="PANTHER" id="PTHR46663:SF2">
    <property type="entry name" value="GGDEF DOMAIN-CONTAINING PROTEIN"/>
    <property type="match status" value="1"/>
</dbReference>
<dbReference type="Gene3D" id="3.30.450.20">
    <property type="entry name" value="PAS domain"/>
    <property type="match status" value="2"/>
</dbReference>
<feature type="domain" description="PAC" evidence="2">
    <location>
        <begin position="83"/>
        <end position="135"/>
    </location>
</feature>
<reference evidence="4 5" key="1">
    <citation type="submission" date="2017-04" db="EMBL/GenBank/DDBJ databases">
        <authorList>
            <person name="Afonso C.L."/>
            <person name="Miller P.J."/>
            <person name="Scott M.A."/>
            <person name="Spackman E."/>
            <person name="Goraichik I."/>
            <person name="Dimitrov K.M."/>
            <person name="Suarez D.L."/>
            <person name="Swayne D.E."/>
        </authorList>
    </citation>
    <scope>NUCLEOTIDE SEQUENCE [LARGE SCALE GENOMIC DNA]</scope>
    <source>
        <strain evidence="4 5">DSM 23236</strain>
    </source>
</reference>
<dbReference type="InterPro" id="IPR000014">
    <property type="entry name" value="PAS"/>
</dbReference>
<dbReference type="STRING" id="1121001.SAMN02745857_02306"/>
<keyword evidence="5" id="KW-1185">Reference proteome</keyword>
<dbReference type="CDD" id="cd00130">
    <property type="entry name" value="PAS"/>
    <property type="match status" value="2"/>
</dbReference>
<organism evidence="4 5">
    <name type="scientific">Andreprevotia lacus DSM 23236</name>
    <dbReference type="NCBI Taxonomy" id="1121001"/>
    <lineage>
        <taxon>Bacteria</taxon>
        <taxon>Pseudomonadati</taxon>
        <taxon>Pseudomonadota</taxon>
        <taxon>Betaproteobacteria</taxon>
        <taxon>Neisseriales</taxon>
        <taxon>Chitinibacteraceae</taxon>
        <taxon>Andreprevotia</taxon>
    </lineage>
</organism>